<keyword evidence="4" id="KW-1185">Reference proteome</keyword>
<evidence type="ECO:0000256" key="1">
    <source>
        <dbReference type="SAM" id="MobiDB-lite"/>
    </source>
</evidence>
<evidence type="ECO:0000313" key="4">
    <source>
        <dbReference type="Proteomes" id="UP000606172"/>
    </source>
</evidence>
<feature type="region of interest" description="Disordered" evidence="1">
    <location>
        <begin position="33"/>
        <end position="74"/>
    </location>
</feature>
<evidence type="ECO:0000256" key="2">
    <source>
        <dbReference type="SAM" id="SignalP"/>
    </source>
</evidence>
<proteinExistence type="predicted"/>
<accession>A0A919RKL1</accession>
<feature type="chain" id="PRO_5037669417" evidence="2">
    <location>
        <begin position="19"/>
        <end position="166"/>
    </location>
</feature>
<name>A0A919RKL1_9ACTN</name>
<feature type="signal peptide" evidence="2">
    <location>
        <begin position="1"/>
        <end position="18"/>
    </location>
</feature>
<protein>
    <submittedName>
        <fullName evidence="3">Uncharacterized protein</fullName>
    </submittedName>
</protein>
<reference evidence="3" key="1">
    <citation type="submission" date="2021-01" db="EMBL/GenBank/DDBJ databases">
        <title>Whole genome shotgun sequence of Sinosporangium siamense NBRC 109515.</title>
        <authorList>
            <person name="Komaki H."/>
            <person name="Tamura T."/>
        </authorList>
    </citation>
    <scope>NUCLEOTIDE SEQUENCE</scope>
    <source>
        <strain evidence="3">NBRC 109515</strain>
    </source>
</reference>
<keyword evidence="2" id="KW-0732">Signal</keyword>
<dbReference type="AlphaFoldDB" id="A0A919RKL1"/>
<sequence length="166" mass="17329">MGLAVTGCLTLIMSTAAAAPALGAASASRASAVHSGAPTSHSGASAVHDRPAASPRPKGPQPTKPTGDALNPRPVQWISAKPVSKGKYKGKAIKLVWWSGVEPCHVLDRVTVKRTAKRLVVTLHEGVAKNAASVMCIELAIQKTTTVKLKHPIGKRKIVDGARLKR</sequence>
<evidence type="ECO:0000313" key="3">
    <source>
        <dbReference type="EMBL" id="GII93624.1"/>
    </source>
</evidence>
<comment type="caution">
    <text evidence="3">The sequence shown here is derived from an EMBL/GenBank/DDBJ whole genome shotgun (WGS) entry which is preliminary data.</text>
</comment>
<dbReference type="RefSeq" id="WP_204027146.1">
    <property type="nucleotide sequence ID" value="NZ_BOOW01000023.1"/>
</dbReference>
<gene>
    <name evidence="3" type="ORF">Ssi02_38550</name>
</gene>
<dbReference type="Proteomes" id="UP000606172">
    <property type="component" value="Unassembled WGS sequence"/>
</dbReference>
<dbReference type="EMBL" id="BOOW01000023">
    <property type="protein sequence ID" value="GII93624.1"/>
    <property type="molecule type" value="Genomic_DNA"/>
</dbReference>
<organism evidence="3 4">
    <name type="scientific">Sinosporangium siamense</name>
    <dbReference type="NCBI Taxonomy" id="1367973"/>
    <lineage>
        <taxon>Bacteria</taxon>
        <taxon>Bacillati</taxon>
        <taxon>Actinomycetota</taxon>
        <taxon>Actinomycetes</taxon>
        <taxon>Streptosporangiales</taxon>
        <taxon>Streptosporangiaceae</taxon>
        <taxon>Sinosporangium</taxon>
    </lineage>
</organism>